<dbReference type="EMBL" id="CAJJDN010000050">
    <property type="protein sequence ID" value="CAD8086813.1"/>
    <property type="molecule type" value="Genomic_DNA"/>
</dbReference>
<keyword evidence="1" id="KW-0472">Membrane</keyword>
<evidence type="ECO:0000313" key="2">
    <source>
        <dbReference type="EMBL" id="CAD8086813.1"/>
    </source>
</evidence>
<reference evidence="2" key="1">
    <citation type="submission" date="2021-01" db="EMBL/GenBank/DDBJ databases">
        <authorList>
            <consortium name="Genoscope - CEA"/>
            <person name="William W."/>
        </authorList>
    </citation>
    <scope>NUCLEOTIDE SEQUENCE</scope>
</reference>
<sequence>MSSQSSSRNSAVKATLKVYSEMRDDQSCKLAMRFTQLKIVLATHKILGYCHKVKSMRLQHYFDVLLLTKTQNTLSIPIINKPQQVQMQYLTPPTKKKSVKFQPKCSIASCLVLKSIMNKHVRRYFTILQYNQNLKIRQNSFNNILFQLFRKKQTQNFGILKKKHLQSKTFRRISLIINKKINSIQFEVLLNVLNYIYNTNIPSQQVSLLDSEFSQQQQMTQGHNHDIHEHEINNQMMSAKEQLAMKFASTSLLIGILSQVMIKAQFAFLLHLRSGQNSKQDVREVKSIDISENFDQSLIEEEKIKPKIIAANQIYHFLNQQLKKYFEQINEGPSRITRPSIKFFKADKKHKSQNQNLKLLILGQKIFKEDDPQQKSTDITVNEKKGSFKALPGVRYVTQYSDISKNAFSDSEVTEKSIITDCVKTLDNIQTSVLMKNETNQTQQHRPNDKKEKLNSAIQQFLTPNMTNKNSPQKVSKKTIEQQVEKKFSKLQLLYSLPIIIIIFIVILMK</sequence>
<dbReference type="AlphaFoldDB" id="A0A8S1NB82"/>
<evidence type="ECO:0000313" key="3">
    <source>
        <dbReference type="Proteomes" id="UP000692954"/>
    </source>
</evidence>
<gene>
    <name evidence="2" type="ORF">PSON_ATCC_30995.1.T0500202</name>
</gene>
<feature type="transmembrane region" description="Helical" evidence="1">
    <location>
        <begin position="493"/>
        <end position="509"/>
    </location>
</feature>
<comment type="caution">
    <text evidence="2">The sequence shown here is derived from an EMBL/GenBank/DDBJ whole genome shotgun (WGS) entry which is preliminary data.</text>
</comment>
<keyword evidence="1" id="KW-1133">Transmembrane helix</keyword>
<organism evidence="2 3">
    <name type="scientific">Paramecium sonneborni</name>
    <dbReference type="NCBI Taxonomy" id="65129"/>
    <lineage>
        <taxon>Eukaryota</taxon>
        <taxon>Sar</taxon>
        <taxon>Alveolata</taxon>
        <taxon>Ciliophora</taxon>
        <taxon>Intramacronucleata</taxon>
        <taxon>Oligohymenophorea</taxon>
        <taxon>Peniculida</taxon>
        <taxon>Parameciidae</taxon>
        <taxon>Paramecium</taxon>
    </lineage>
</organism>
<evidence type="ECO:0008006" key="4">
    <source>
        <dbReference type="Google" id="ProtNLM"/>
    </source>
</evidence>
<keyword evidence="1" id="KW-0812">Transmembrane</keyword>
<protein>
    <recommendedName>
        <fullName evidence="4">Transmembrane protein</fullName>
    </recommendedName>
</protein>
<accession>A0A8S1NB82</accession>
<proteinExistence type="predicted"/>
<dbReference type="Proteomes" id="UP000692954">
    <property type="component" value="Unassembled WGS sequence"/>
</dbReference>
<keyword evidence="3" id="KW-1185">Reference proteome</keyword>
<dbReference type="OrthoDB" id="304766at2759"/>
<evidence type="ECO:0000256" key="1">
    <source>
        <dbReference type="SAM" id="Phobius"/>
    </source>
</evidence>
<name>A0A8S1NB82_9CILI</name>